<proteinExistence type="predicted"/>
<reference evidence="1 2" key="1">
    <citation type="journal article" date="2020" name="Front. Microbiol.">
        <title>Genetic Organization of the aprX-lipA2 Operon Affects the Proteolytic Potential of Pseudomonas Species in Milk.</title>
        <authorList>
            <person name="Maier C."/>
            <person name="Huptas C."/>
            <person name="von Neubeck M."/>
            <person name="Scherer S."/>
            <person name="Wenning M."/>
            <person name="Lucking G."/>
        </authorList>
    </citation>
    <scope>NUCLEOTIDE SEQUENCE [LARGE SCALE GENOMIC DNA]</scope>
    <source>
        <strain evidence="1 2">WS 4671</strain>
    </source>
</reference>
<organism evidence="1 2">
    <name type="scientific">Pseudomonas veronii</name>
    <dbReference type="NCBI Taxonomy" id="76761"/>
    <lineage>
        <taxon>Bacteria</taxon>
        <taxon>Pseudomonadati</taxon>
        <taxon>Pseudomonadota</taxon>
        <taxon>Gammaproteobacteria</taxon>
        <taxon>Pseudomonadales</taxon>
        <taxon>Pseudomonadaceae</taxon>
        <taxon>Pseudomonas</taxon>
    </lineage>
</organism>
<accession>A0A7Y1F409</accession>
<comment type="caution">
    <text evidence="1">The sequence shown here is derived from an EMBL/GenBank/DDBJ whole genome shotgun (WGS) entry which is preliminary data.</text>
</comment>
<name>A0A7Y1F409_PSEVE</name>
<protein>
    <submittedName>
        <fullName evidence="1">Uncharacterized protein</fullName>
    </submittedName>
</protein>
<gene>
    <name evidence="1" type="ORF">HBO43_17695</name>
</gene>
<evidence type="ECO:0000313" key="1">
    <source>
        <dbReference type="EMBL" id="NMX98438.1"/>
    </source>
</evidence>
<dbReference type="AlphaFoldDB" id="A0A7Y1F409"/>
<sequence length="133" mass="14607">MENREEVIAGNKISSSAYTLEEIDKTSVRQNPDTPQVIQALLRFPEQVKQQRAQAPMGQYIGHVLITRAQTATTAAVYENDQGAGVGRQTQIGVPFNAPGQREIDDVRPVGVFEQGFHQSSTGLDAVWQEGLQ</sequence>
<dbReference type="Proteomes" id="UP000552560">
    <property type="component" value="Unassembled WGS sequence"/>
</dbReference>
<evidence type="ECO:0000313" key="2">
    <source>
        <dbReference type="Proteomes" id="UP000552560"/>
    </source>
</evidence>
<dbReference type="EMBL" id="JAAQWE010000017">
    <property type="protein sequence ID" value="NMX98438.1"/>
    <property type="molecule type" value="Genomic_DNA"/>
</dbReference>